<gene>
    <name evidence="1" type="ORF">MILVUS5_LOCUS13971</name>
</gene>
<sequence>MDFNSDDFMDKLREALRNVDMRDERWRPRRGEPRPNVDEFKITELPEFNGSADPEVYLEWERKIDRMSDFKDLDDEKRCKYAILKLSKSASLWYEGLKARRTRDGKEKIHLKRKLRKRYVPSNHRLNLYKKIADLVQGKMSVTEYIDEFENLCLMGEVEENEEQRMSRFLRGLNKNIAFAVELCNYTDFTTLCTLCLKIENQNKSRYNAGSSSGWSKGGVSGSANPAPNTKPVVNQPKQSEAAPKQPIATAKETNLSKVRCFKCQGFGHFARACPNQRVVTLREAISMRDELMKEEEESGGNIESDGVEIVEDDDDEVEVYGPPIYDTLMLRTLQVKAVPVEGDQRNQIFYTKGQVKDKWCSIIVDGGSCTNAASTEMVSKLGLLTTKHPKPYALHWLDNGSSINVTRQTRVGLTMGSYVDEILCDVVPMDASHILLGRPWQFDRNVTHRGRSNEHELNFNGKRIVLKPMASNEVRSMITKRGKKPSLTMFATENEVKDAIDNGELVYMLVAKNAKQDDVETPLKQQLEAVLGEYEDVFPSELPNGLPPIRGIEHQIDLIPGVPLPNKAAYRCNPEETKELQRQIEELISMGYVRESMSPCAVPTLLVPKKDGSWRMCIDSRAVNNITIKYRFPIPRLDDMLDELHGSVIFSKIDLRSGYHQIRMREGDEWKTAFKTKHGLYEWLVMPFGLTNAPSTFMRLMNEVLKPFLGKFVVVYLDDILVYSKSIEEHFTHLKQIFETLRAQKLYGKKEKCDFLVESVVFLGYVVSKDGVSVDQTKVDAIKTWPSPTTVSEVRSFLGLASFYRRFIQNFSTIASPMTECLKKGAFGWNEQAQKAFELIKLKLCEAPVLALPDFTQPFEVECDASGVGIGAILIQNKRPIAYFSEKLGGARLNYCTYDKEFYAIVRALDHWNHYLHSNHFILHSDHESLKYINGQQKLSPRHAKWVEFLQSFNFSSKYKDGKSNVVADALSRRYALISILETRLLGFETLKDYYKEDVDFGEIYSNCENGAFGKYIVQDGFLFKENRLCIPRHSIRELLVREAHGGGLAGHFGITKTLEILKEHFHWPKMLGDVQKVISKCVTCHMAKSSFKPGAYTPLPTPSGPWMDVSMDFIVALPRTQRGKDAIMVVVDRFSKMAHFVACHKTDDASNVADLYFREIVRLHGVPKTIVSDRDSKFLSYFWKTLWRKLGTKLLFSTSHHPQTDGQTEVTNRTLGTLLRGLVSKTQKDWDLKLAHAEFAYNRSPTHATNHSPFEVVYGVNPYLPLDLIVMPKEELVHPDAEAKLKAMIKLHKQVQERIKAVNEVYKQRSKNKKPKLFNEGDLVWVHLRKERFPSKRKNKLMPRADGPFKVISKINDNAYKIDLPGEYGVHATFNVGDLSPYLDDDGIQELRSIPFKGGGDVEENEEQRMSRFLRGLNKNIAFAVELCNYTDFTTLCTLCLKIENQNKSRYNAGSSSGWSKGGVSGSANPAPNTKPVVNQPKQSEAAPKQPIATAKETNLSKVRCFKCQGFGHFARACPNQRVVTLREAISMRDELMKEEEESGGNIESDGVEIVEDDDDEVEVYGPPIYDTLMLRTLQVKAVPVEGDQRNQIFYTKGQVKDKWCSIIVDGGSCTNAASTEMVSKLGLLTTKHPKPYALHWLDNGSSINVTRQTRVGLTMGSYVDEILCDVVPMDASHILLGRPWQFDRNVTHRGRSNEHELNFNGKRIVLKPMASNEVRSMITKRGKRPSLTMFATENEVKDAIDNGELVYMLVAKNAKQDDVETPLKQQLEAVLGEYEDVFPSELPNGLPPIRGIEHQIDLIPGVPLPNKAAYRCNPEETKELQRQIEELISMGYVRESMSPCAVPTLLVPKKDGSWRMCIDSRAVNNITIKYRFPIPRLDDMLDELHGSVIFSKIDLRSGYHQIRMREGDEWKTAFKTKHGLYEWLVMPFGLTNAPSTFMRLMNEVLKPFLGKFVVVYLDDILVYSKSIEEHFTHLKQIFETLRAQKLYGKKEKCDFLVESVVFLGYVVSRDGVSIDQTKVDAIKTWPSPTTVSEVRSFLGLASFYRRFIQNFSTIASPMTECLKKGAFGWNEQAQKAFELIKLKLCEAPVLALPDFTQPFEVECDASGVGIGAVLIQNKRPIAYFSEKLGGARLNYCTYDKEFYAIVRALDHWNHYLRSNHFILHSDHESLKYINGQQKLSPRHAKWVEFLQSFNFSSKYKDGKSNVVADALSRRYALISILETRLLGFETLKDYYKEDVDFGEIYSNCENGAFGKYIVQDGFLFKENRLCIPRHSIRELLVREAHGGGLAGHFGITKTLEILKEHFHWPKMLGDVQKVISKCVTCHMAKSSFKPGAYTPLPTPSGPWMDVSMDFIVALPRTQRGKDAIMVVVDRFSKMAHFVACHKTDDASNVADLYFREIVRLDGVPKTIVSDRDSKFLSYFWNTLWRKLGTKLLFSTSHHPQTDGQTEVTNRTLGTLLRGLVSKTQKDWDLKLAHAEFAYNRSPTYATNHSPFEVVYANDGTMLLEQMAVVNQIAKLMVEFIEESGL</sequence>
<dbReference type="Proteomes" id="UP001177021">
    <property type="component" value="Unassembled WGS sequence"/>
</dbReference>
<keyword evidence="2" id="KW-1185">Reference proteome</keyword>
<accession>A0ACB0JJX1</accession>
<protein>
    <submittedName>
        <fullName evidence="1">Uncharacterized protein</fullName>
    </submittedName>
</protein>
<reference evidence="1" key="1">
    <citation type="submission" date="2023-10" db="EMBL/GenBank/DDBJ databases">
        <authorList>
            <person name="Rodriguez Cubillos JULIANA M."/>
            <person name="De Vega J."/>
        </authorList>
    </citation>
    <scope>NUCLEOTIDE SEQUENCE</scope>
</reference>
<evidence type="ECO:0000313" key="1">
    <source>
        <dbReference type="EMBL" id="CAJ2645025.1"/>
    </source>
</evidence>
<organism evidence="1 2">
    <name type="scientific">Trifolium pratense</name>
    <name type="common">Red clover</name>
    <dbReference type="NCBI Taxonomy" id="57577"/>
    <lineage>
        <taxon>Eukaryota</taxon>
        <taxon>Viridiplantae</taxon>
        <taxon>Streptophyta</taxon>
        <taxon>Embryophyta</taxon>
        <taxon>Tracheophyta</taxon>
        <taxon>Spermatophyta</taxon>
        <taxon>Magnoliopsida</taxon>
        <taxon>eudicotyledons</taxon>
        <taxon>Gunneridae</taxon>
        <taxon>Pentapetalae</taxon>
        <taxon>rosids</taxon>
        <taxon>fabids</taxon>
        <taxon>Fabales</taxon>
        <taxon>Fabaceae</taxon>
        <taxon>Papilionoideae</taxon>
        <taxon>50 kb inversion clade</taxon>
        <taxon>NPAAA clade</taxon>
        <taxon>Hologalegina</taxon>
        <taxon>IRL clade</taxon>
        <taxon>Trifolieae</taxon>
        <taxon>Trifolium</taxon>
    </lineage>
</organism>
<evidence type="ECO:0000313" key="2">
    <source>
        <dbReference type="Proteomes" id="UP001177021"/>
    </source>
</evidence>
<comment type="caution">
    <text evidence="1">The sequence shown here is derived from an EMBL/GenBank/DDBJ whole genome shotgun (WGS) entry which is preliminary data.</text>
</comment>
<proteinExistence type="predicted"/>
<name>A0ACB0JJX1_TRIPR</name>
<dbReference type="EMBL" id="CASHSV030000055">
    <property type="protein sequence ID" value="CAJ2645025.1"/>
    <property type="molecule type" value="Genomic_DNA"/>
</dbReference>